<feature type="region of interest" description="Disordered" evidence="1">
    <location>
        <begin position="134"/>
        <end position="202"/>
    </location>
</feature>
<evidence type="ECO:0000313" key="3">
    <source>
        <dbReference type="Proteomes" id="UP000822688"/>
    </source>
</evidence>
<evidence type="ECO:0000313" key="2">
    <source>
        <dbReference type="EMBL" id="KAG0591760.1"/>
    </source>
</evidence>
<organism evidence="2 3">
    <name type="scientific">Ceratodon purpureus</name>
    <name type="common">Fire moss</name>
    <name type="synonym">Dicranum purpureum</name>
    <dbReference type="NCBI Taxonomy" id="3225"/>
    <lineage>
        <taxon>Eukaryota</taxon>
        <taxon>Viridiplantae</taxon>
        <taxon>Streptophyta</taxon>
        <taxon>Embryophyta</taxon>
        <taxon>Bryophyta</taxon>
        <taxon>Bryophytina</taxon>
        <taxon>Bryopsida</taxon>
        <taxon>Dicranidae</taxon>
        <taxon>Pseudoditrichales</taxon>
        <taxon>Ditrichaceae</taxon>
        <taxon>Ceratodon</taxon>
    </lineage>
</organism>
<gene>
    <name evidence="2" type="ORF">KC19_1G199800</name>
</gene>
<feature type="compositionally biased region" description="Low complexity" evidence="1">
    <location>
        <begin position="187"/>
        <end position="202"/>
    </location>
</feature>
<comment type="caution">
    <text evidence="2">The sequence shown here is derived from an EMBL/GenBank/DDBJ whole genome shotgun (WGS) entry which is preliminary data.</text>
</comment>
<dbReference type="AlphaFoldDB" id="A0A8T0J781"/>
<name>A0A8T0J781_CERPU</name>
<feature type="compositionally biased region" description="Basic and acidic residues" evidence="1">
    <location>
        <begin position="134"/>
        <end position="151"/>
    </location>
</feature>
<dbReference type="EMBL" id="CM026421">
    <property type="protein sequence ID" value="KAG0591760.1"/>
    <property type="molecule type" value="Genomic_DNA"/>
</dbReference>
<protein>
    <submittedName>
        <fullName evidence="2">Uncharacterized protein</fullName>
    </submittedName>
</protein>
<accession>A0A8T0J781</accession>
<evidence type="ECO:0000256" key="1">
    <source>
        <dbReference type="SAM" id="MobiDB-lite"/>
    </source>
</evidence>
<proteinExistence type="predicted"/>
<dbReference type="PANTHER" id="PTHR35381">
    <property type="entry name" value="EF-HAND DOMAIN-CONTAINING PROTEIN"/>
    <property type="match status" value="1"/>
</dbReference>
<dbReference type="Proteomes" id="UP000822688">
    <property type="component" value="Chromosome 1"/>
</dbReference>
<keyword evidence="3" id="KW-1185">Reference proteome</keyword>
<sequence length="202" mass="22533">MNNVSDYCLTKQIIRNYKKDFMCRPSMCHECEDAMKVANSTFGDGGFLQGKHHDVLSPSGKNVSFGTEANDPSLQLANIVVELDDGCVERIRMNDNESAVEVATKVCRKNDLPDKFITLLAEHIIDRYPTRPVDQKKEEVTENTTEIKESAPVKNQSKNKSVKIKSESKTKKDKNESSSESSEESPIESPSESPSSGDSKRK</sequence>
<dbReference type="PANTHER" id="PTHR35381:SF1">
    <property type="entry name" value="EF-HAND DOMAIN-CONTAINING PROTEIN"/>
    <property type="match status" value="1"/>
</dbReference>
<reference evidence="2" key="1">
    <citation type="submission" date="2020-06" db="EMBL/GenBank/DDBJ databases">
        <title>WGS assembly of Ceratodon purpureus strain R40.</title>
        <authorList>
            <person name="Carey S.B."/>
            <person name="Jenkins J."/>
            <person name="Shu S."/>
            <person name="Lovell J.T."/>
            <person name="Sreedasyam A."/>
            <person name="Maumus F."/>
            <person name="Tiley G.P."/>
            <person name="Fernandez-Pozo N."/>
            <person name="Barry K."/>
            <person name="Chen C."/>
            <person name="Wang M."/>
            <person name="Lipzen A."/>
            <person name="Daum C."/>
            <person name="Saski C.A."/>
            <person name="Payton A.C."/>
            <person name="Mcbreen J.C."/>
            <person name="Conrad R.E."/>
            <person name="Kollar L.M."/>
            <person name="Olsson S."/>
            <person name="Huttunen S."/>
            <person name="Landis J.B."/>
            <person name="Wickett N.J."/>
            <person name="Johnson M.G."/>
            <person name="Rensing S.A."/>
            <person name="Grimwood J."/>
            <person name="Schmutz J."/>
            <person name="Mcdaniel S.F."/>
        </authorList>
    </citation>
    <scope>NUCLEOTIDE SEQUENCE</scope>
    <source>
        <strain evidence="2">R40</strain>
    </source>
</reference>
<feature type="compositionally biased region" description="Basic and acidic residues" evidence="1">
    <location>
        <begin position="164"/>
        <end position="177"/>
    </location>
</feature>